<feature type="compositionally biased region" description="Basic and acidic residues" evidence="1">
    <location>
        <begin position="114"/>
        <end position="129"/>
    </location>
</feature>
<protein>
    <recommendedName>
        <fullName evidence="2">HNH nuclease domain-containing protein</fullName>
    </recommendedName>
</protein>
<gene>
    <name evidence="3" type="ORF">GF068_31405</name>
</gene>
<dbReference type="EMBL" id="WJIE01000011">
    <property type="protein sequence ID" value="MRG96397.1"/>
    <property type="molecule type" value="Genomic_DNA"/>
</dbReference>
<dbReference type="CDD" id="cd00085">
    <property type="entry name" value="HNHc"/>
    <property type="match status" value="1"/>
</dbReference>
<dbReference type="InterPro" id="IPR003615">
    <property type="entry name" value="HNH_nuc"/>
</dbReference>
<evidence type="ECO:0000259" key="2">
    <source>
        <dbReference type="Pfam" id="PF13391"/>
    </source>
</evidence>
<keyword evidence="4" id="KW-1185">Reference proteome</keyword>
<name>A0A6N7PXW9_9BACT</name>
<feature type="region of interest" description="Disordered" evidence="1">
    <location>
        <begin position="111"/>
        <end position="133"/>
    </location>
</feature>
<evidence type="ECO:0000313" key="3">
    <source>
        <dbReference type="EMBL" id="MRG96397.1"/>
    </source>
</evidence>
<sequence length="265" mass="30189">MNEDDFPERVKLELARRVAYLCSNPGCSAPTSGPHTDPTKSVRIGEAAHICGKERDAKRYDPAMASEERRAIDNGIWLCRNCHKQIDTDEQRFTVELLRLWKLRAELAASDQLGKPKESQERRSSEHRGPLVASYNQRGGQTALQIVNNAPPARTLGGRTMPASYVSLIRLKRVDPPRVAVCSDHPETLQFGWDITEALLQLGLLDRKRGLDRLINSGIRRLTVESMASDTDEPLWYFAEWLRGEDFELDYVNRRNRNQIIIPQQ</sequence>
<proteinExistence type="predicted"/>
<comment type="caution">
    <text evidence="3">The sequence shown here is derived from an EMBL/GenBank/DDBJ whole genome shotgun (WGS) entry which is preliminary data.</text>
</comment>
<feature type="domain" description="HNH nuclease" evidence="2">
    <location>
        <begin position="42"/>
        <end position="87"/>
    </location>
</feature>
<dbReference type="Proteomes" id="UP000440224">
    <property type="component" value="Unassembled WGS sequence"/>
</dbReference>
<accession>A0A6N7PXW9</accession>
<organism evidence="3 4">
    <name type="scientific">Polyangium spumosum</name>
    <dbReference type="NCBI Taxonomy" id="889282"/>
    <lineage>
        <taxon>Bacteria</taxon>
        <taxon>Pseudomonadati</taxon>
        <taxon>Myxococcota</taxon>
        <taxon>Polyangia</taxon>
        <taxon>Polyangiales</taxon>
        <taxon>Polyangiaceae</taxon>
        <taxon>Polyangium</taxon>
    </lineage>
</organism>
<dbReference type="AlphaFoldDB" id="A0A6N7PXW9"/>
<evidence type="ECO:0000256" key="1">
    <source>
        <dbReference type="SAM" id="MobiDB-lite"/>
    </source>
</evidence>
<evidence type="ECO:0000313" key="4">
    <source>
        <dbReference type="Proteomes" id="UP000440224"/>
    </source>
</evidence>
<dbReference type="RefSeq" id="WP_153823202.1">
    <property type="nucleotide sequence ID" value="NZ_WJIE01000011.1"/>
</dbReference>
<dbReference type="OrthoDB" id="5379188at2"/>
<reference evidence="3 4" key="1">
    <citation type="submission" date="2019-10" db="EMBL/GenBank/DDBJ databases">
        <title>A soil myxobacterium in the family Polyangiaceae.</title>
        <authorList>
            <person name="Li Y."/>
            <person name="Wang J."/>
        </authorList>
    </citation>
    <scope>NUCLEOTIDE SEQUENCE [LARGE SCALE GENOMIC DNA]</scope>
    <source>
        <strain evidence="3 4">DSM 14734</strain>
    </source>
</reference>
<dbReference type="Pfam" id="PF13391">
    <property type="entry name" value="HNH_2"/>
    <property type="match status" value="1"/>
</dbReference>